<reference evidence="2" key="1">
    <citation type="submission" date="2014-12" db="EMBL/GenBank/DDBJ databases">
        <title>Genome Sequence of Valsa Canker Pathogens Uncovers a Specific Adaption of Colonization on Woody Bark.</title>
        <authorList>
            <person name="Yin Z."/>
            <person name="Liu H."/>
            <person name="Gao X."/>
            <person name="Li Z."/>
            <person name="Song N."/>
            <person name="Ke X."/>
            <person name="Dai Q."/>
            <person name="Wu Y."/>
            <person name="Sun Y."/>
            <person name="Xu J.-R."/>
            <person name="Kang Z.K."/>
            <person name="Wang L."/>
            <person name="Huang L."/>
        </authorList>
    </citation>
    <scope>NUCLEOTIDE SEQUENCE [LARGE SCALE GENOMIC DNA]</scope>
    <source>
        <strain evidence="2">03-8</strain>
    </source>
</reference>
<name>A0A194W9D2_CYTMA</name>
<dbReference type="EMBL" id="CM003107">
    <property type="protein sequence ID" value="KUI73079.1"/>
    <property type="molecule type" value="Genomic_DNA"/>
</dbReference>
<dbReference type="AlphaFoldDB" id="A0A194W9D2"/>
<protein>
    <submittedName>
        <fullName evidence="2">Uncharacterized protein</fullName>
    </submittedName>
</protein>
<feature type="compositionally biased region" description="Polar residues" evidence="1">
    <location>
        <begin position="105"/>
        <end position="118"/>
    </location>
</feature>
<feature type="compositionally biased region" description="Basic and acidic residues" evidence="1">
    <location>
        <begin position="69"/>
        <end position="84"/>
    </location>
</feature>
<evidence type="ECO:0000313" key="3">
    <source>
        <dbReference type="Proteomes" id="UP000078559"/>
    </source>
</evidence>
<keyword evidence="3" id="KW-1185">Reference proteome</keyword>
<gene>
    <name evidence="2" type="ORF">VM1G_08886</name>
</gene>
<feature type="compositionally biased region" description="Basic and acidic residues" evidence="1">
    <location>
        <begin position="9"/>
        <end position="32"/>
    </location>
</feature>
<proteinExistence type="predicted"/>
<dbReference type="Proteomes" id="UP000078559">
    <property type="component" value="Chromosome 10"/>
</dbReference>
<accession>A0A194W9D2</accession>
<organism evidence="2 3">
    <name type="scientific">Cytospora mali</name>
    <name type="common">Apple Valsa canker fungus</name>
    <name type="synonym">Valsa mali</name>
    <dbReference type="NCBI Taxonomy" id="578113"/>
    <lineage>
        <taxon>Eukaryota</taxon>
        <taxon>Fungi</taxon>
        <taxon>Dikarya</taxon>
        <taxon>Ascomycota</taxon>
        <taxon>Pezizomycotina</taxon>
        <taxon>Sordariomycetes</taxon>
        <taxon>Sordariomycetidae</taxon>
        <taxon>Diaporthales</taxon>
        <taxon>Cytosporaceae</taxon>
        <taxon>Cytospora</taxon>
    </lineage>
</organism>
<dbReference type="OrthoDB" id="5336565at2759"/>
<sequence>MARPQNTKRQHEVDGSEEEPPQKTRSMRERRTPWNYPPSFCDKSLQGLPHARRNSIAPQPETSVPAGEYARDIVRFASRERKSSPETTASRSSASSSSQRPRSTKGPTLTSRRPSAKNNDFEQHINDHDIYLNDRRSKAQKIDEIRDCLWRRRSSLSASQFSDGNFDIFQSTNEDALRDDDQIRPLIIPSKHKNVPVACNCFLEAKRQDGSAAAMKRQACYDGAYGARAMHSLQNYGEEEPVYDGKARTFSSTYHAGTGTLQLYSHHVTTPATPGGRPEYHMTQVRSFGMTDTLETFVEGEKAFRNAQDLARDHRDEFIQTAYAKARREASATSDILTSTAAM</sequence>
<feature type="compositionally biased region" description="Low complexity" evidence="1">
    <location>
        <begin position="85"/>
        <end position="101"/>
    </location>
</feature>
<evidence type="ECO:0000313" key="2">
    <source>
        <dbReference type="EMBL" id="KUI73079.1"/>
    </source>
</evidence>
<evidence type="ECO:0000256" key="1">
    <source>
        <dbReference type="SAM" id="MobiDB-lite"/>
    </source>
</evidence>
<feature type="region of interest" description="Disordered" evidence="1">
    <location>
        <begin position="1"/>
        <end position="123"/>
    </location>
</feature>